<gene>
    <name evidence="4" type="ORF">SAMN05192532_10691</name>
</gene>
<keyword evidence="1" id="KW-0677">Repeat</keyword>
<evidence type="ECO:0000313" key="4">
    <source>
        <dbReference type="EMBL" id="SFE93668.1"/>
    </source>
</evidence>
<dbReference type="Gene3D" id="1.25.40.10">
    <property type="entry name" value="Tetratricopeptide repeat domain"/>
    <property type="match status" value="2"/>
</dbReference>
<dbReference type="InterPro" id="IPR011990">
    <property type="entry name" value="TPR-like_helical_dom_sf"/>
</dbReference>
<evidence type="ECO:0000256" key="3">
    <source>
        <dbReference type="PROSITE-ProRule" id="PRU00339"/>
    </source>
</evidence>
<dbReference type="InterPro" id="IPR019734">
    <property type="entry name" value="TPR_rpt"/>
</dbReference>
<dbReference type="STRING" id="930128.SAMN05192532_10691"/>
<dbReference type="PANTHER" id="PTHR44943">
    <property type="entry name" value="CELLULOSE SYNTHASE OPERON PROTEIN C"/>
    <property type="match status" value="1"/>
</dbReference>
<evidence type="ECO:0000256" key="1">
    <source>
        <dbReference type="ARBA" id="ARBA00022737"/>
    </source>
</evidence>
<accession>A0A1I2EMJ2</accession>
<dbReference type="RefSeq" id="WP_177194823.1">
    <property type="nucleotide sequence ID" value="NZ_FONT01000006.1"/>
</dbReference>
<dbReference type="Proteomes" id="UP000199516">
    <property type="component" value="Unassembled WGS sequence"/>
</dbReference>
<name>A0A1I2EMJ2_9BACI</name>
<dbReference type="InterPro" id="IPR051685">
    <property type="entry name" value="Ycf3/AcsC/BcsC/TPR_MFPF"/>
</dbReference>
<evidence type="ECO:0000256" key="2">
    <source>
        <dbReference type="ARBA" id="ARBA00022803"/>
    </source>
</evidence>
<dbReference type="EMBL" id="FONT01000006">
    <property type="protein sequence ID" value="SFE93668.1"/>
    <property type="molecule type" value="Genomic_DNA"/>
</dbReference>
<dbReference type="PROSITE" id="PS50005">
    <property type="entry name" value="TPR"/>
    <property type="match status" value="1"/>
</dbReference>
<dbReference type="Pfam" id="PF13432">
    <property type="entry name" value="TPR_16"/>
    <property type="match status" value="1"/>
</dbReference>
<keyword evidence="5" id="KW-1185">Reference proteome</keyword>
<dbReference type="PANTHER" id="PTHR44943:SF8">
    <property type="entry name" value="TPR REPEAT-CONTAINING PROTEIN MJ0263"/>
    <property type="match status" value="1"/>
</dbReference>
<dbReference type="SUPFAM" id="SSF48452">
    <property type="entry name" value="TPR-like"/>
    <property type="match status" value="2"/>
</dbReference>
<dbReference type="SMART" id="SM00028">
    <property type="entry name" value="TPR"/>
    <property type="match status" value="5"/>
</dbReference>
<sequence>MRMENSHEGVIAFSQSDHHFFKRGVHAYQKKELNKAAKYIEKAVQLNPEEAIYYCQLALVYTDLAEYERSNELLQHVLKNLDNTLYESYFLLANNYAYLGLFEKATEMATLYLHYEPEGEFALDTYELLDILHLEDEDTENPKYEDELILMYDQATLLRKRKKYREARSLLEKIIADYPSYWPAQNEKARMVYWEGETEKAIILTEQLWKESHYLPSACQLAVFYYEQGREKESSETAEVLKRLVPMDESHIYHVATALNHIGEHEEAYLFFKMYLSRRAMPDEDFFVNAGAAAYHTGRLQEALKWWEIAADNMHQEAKDLLLKHQNGSLDSQDMEMALSTFYKER</sequence>
<reference evidence="4 5" key="1">
    <citation type="submission" date="2016-10" db="EMBL/GenBank/DDBJ databases">
        <authorList>
            <person name="de Groot N.N."/>
        </authorList>
    </citation>
    <scope>NUCLEOTIDE SEQUENCE [LARGE SCALE GENOMIC DNA]</scope>
    <source>
        <strain evidence="4 5">DSM 23995</strain>
    </source>
</reference>
<evidence type="ECO:0000313" key="5">
    <source>
        <dbReference type="Proteomes" id="UP000199516"/>
    </source>
</evidence>
<feature type="repeat" description="TPR" evidence="3">
    <location>
        <begin position="17"/>
        <end position="50"/>
    </location>
</feature>
<proteinExistence type="predicted"/>
<organism evidence="4 5">
    <name type="scientific">Alteribacillus iranensis</name>
    <dbReference type="NCBI Taxonomy" id="930128"/>
    <lineage>
        <taxon>Bacteria</taxon>
        <taxon>Bacillati</taxon>
        <taxon>Bacillota</taxon>
        <taxon>Bacilli</taxon>
        <taxon>Bacillales</taxon>
        <taxon>Bacillaceae</taxon>
        <taxon>Alteribacillus</taxon>
    </lineage>
</organism>
<protein>
    <submittedName>
        <fullName evidence="4">Tetratricopeptide repeat-containing protein</fullName>
    </submittedName>
</protein>
<keyword evidence="2 3" id="KW-0802">TPR repeat</keyword>
<dbReference type="AlphaFoldDB" id="A0A1I2EMJ2"/>